<keyword evidence="3" id="KW-1185">Reference proteome</keyword>
<accession>A0ABR2TZ51</accession>
<gene>
    <name evidence="2" type="ORF">V6N11_017572</name>
</gene>
<dbReference type="Proteomes" id="UP001396334">
    <property type="component" value="Unassembled WGS sequence"/>
</dbReference>
<evidence type="ECO:0000256" key="1">
    <source>
        <dbReference type="SAM" id="MobiDB-lite"/>
    </source>
</evidence>
<feature type="region of interest" description="Disordered" evidence="1">
    <location>
        <begin position="99"/>
        <end position="124"/>
    </location>
</feature>
<name>A0ABR2TZ51_9ROSI</name>
<evidence type="ECO:0000313" key="2">
    <source>
        <dbReference type="EMBL" id="KAK9042502.1"/>
    </source>
</evidence>
<reference evidence="2 3" key="1">
    <citation type="journal article" date="2024" name="G3 (Bethesda)">
        <title>Genome assembly of Hibiscus sabdariffa L. provides insights into metabolisms of medicinal natural products.</title>
        <authorList>
            <person name="Kim T."/>
        </authorList>
    </citation>
    <scope>NUCLEOTIDE SEQUENCE [LARGE SCALE GENOMIC DNA]</scope>
    <source>
        <strain evidence="2">TK-2024</strain>
        <tissue evidence="2">Old leaves</tissue>
    </source>
</reference>
<protein>
    <submittedName>
        <fullName evidence="2">Uncharacterized protein</fullName>
    </submittedName>
</protein>
<comment type="caution">
    <text evidence="2">The sequence shown here is derived from an EMBL/GenBank/DDBJ whole genome shotgun (WGS) entry which is preliminary data.</text>
</comment>
<sequence length="124" mass="13848">MDEGLGEWLGYGSSLMLDGGWSSDEQWGLYWRGDGGGFGRFILGDGKLSRRFNVYQQGTDRKLGNFSWICPSQLHRLETNITDKIQQLENALSKATDALLSKQEPTSSHVNSSTGLFQQAREES</sequence>
<feature type="compositionally biased region" description="Polar residues" evidence="1">
    <location>
        <begin position="103"/>
        <end position="117"/>
    </location>
</feature>
<organism evidence="2 3">
    <name type="scientific">Hibiscus sabdariffa</name>
    <name type="common">roselle</name>
    <dbReference type="NCBI Taxonomy" id="183260"/>
    <lineage>
        <taxon>Eukaryota</taxon>
        <taxon>Viridiplantae</taxon>
        <taxon>Streptophyta</taxon>
        <taxon>Embryophyta</taxon>
        <taxon>Tracheophyta</taxon>
        <taxon>Spermatophyta</taxon>
        <taxon>Magnoliopsida</taxon>
        <taxon>eudicotyledons</taxon>
        <taxon>Gunneridae</taxon>
        <taxon>Pentapetalae</taxon>
        <taxon>rosids</taxon>
        <taxon>malvids</taxon>
        <taxon>Malvales</taxon>
        <taxon>Malvaceae</taxon>
        <taxon>Malvoideae</taxon>
        <taxon>Hibiscus</taxon>
    </lineage>
</organism>
<evidence type="ECO:0000313" key="3">
    <source>
        <dbReference type="Proteomes" id="UP001396334"/>
    </source>
</evidence>
<dbReference type="EMBL" id="JBBPBN010000004">
    <property type="protein sequence ID" value="KAK9042502.1"/>
    <property type="molecule type" value="Genomic_DNA"/>
</dbReference>
<proteinExistence type="predicted"/>